<keyword evidence="6 14" id="KW-0418">Kinase</keyword>
<evidence type="ECO:0000256" key="6">
    <source>
        <dbReference type="ARBA" id="ARBA00022777"/>
    </source>
</evidence>
<protein>
    <recommendedName>
        <fullName evidence="2">N-acetyl-D-glucosamine kinase</fullName>
        <ecNumber evidence="1">2.7.1.59</ecNumber>
    </recommendedName>
    <alternativeName>
        <fullName evidence="10">GlcNAc kinase</fullName>
    </alternativeName>
</protein>
<evidence type="ECO:0000256" key="2">
    <source>
        <dbReference type="ARBA" id="ARBA00014974"/>
    </source>
</evidence>
<keyword evidence="8" id="KW-0067">ATP-binding</keyword>
<evidence type="ECO:0000313" key="15">
    <source>
        <dbReference type="Proteomes" id="UP000192536"/>
    </source>
</evidence>
<dbReference type="RefSeq" id="WP_084912492.1">
    <property type="nucleotide sequence ID" value="NZ_JAJGAQ010000009.1"/>
</dbReference>
<comment type="pathway">
    <text evidence="11">Cell wall biogenesis; peptidoglycan recycling.</text>
</comment>
<dbReference type="Pfam" id="PF00480">
    <property type="entry name" value="ROK"/>
    <property type="match status" value="1"/>
</dbReference>
<keyword evidence="4" id="KW-0479">Metal-binding</keyword>
<keyword evidence="5" id="KW-0547">Nucleotide-binding</keyword>
<name>A0A1X0WG19_9GAMM</name>
<evidence type="ECO:0000256" key="10">
    <source>
        <dbReference type="ARBA" id="ARBA00031123"/>
    </source>
</evidence>
<dbReference type="InterPro" id="IPR043129">
    <property type="entry name" value="ATPase_NBD"/>
</dbReference>
<dbReference type="GO" id="GO:0005524">
    <property type="term" value="F:ATP binding"/>
    <property type="evidence" value="ECO:0007669"/>
    <property type="project" value="UniProtKB-KW"/>
</dbReference>
<comment type="similarity">
    <text evidence="12">Belongs to the ROK (NagC/XylR) family. NagK subfamily.</text>
</comment>
<keyword evidence="9" id="KW-0119">Carbohydrate metabolism</keyword>
<dbReference type="EC" id="2.7.1.59" evidence="1"/>
<comment type="caution">
    <text evidence="14">The sequence shown here is derived from an EMBL/GenBank/DDBJ whole genome shotgun (WGS) entry which is preliminary data.</text>
</comment>
<dbReference type="InterPro" id="IPR000600">
    <property type="entry name" value="ROK"/>
</dbReference>
<dbReference type="PANTHER" id="PTHR18964">
    <property type="entry name" value="ROK (REPRESSOR, ORF, KINASE) FAMILY"/>
    <property type="match status" value="1"/>
</dbReference>
<gene>
    <name evidence="14" type="ORF">BS640_09965</name>
</gene>
<dbReference type="PANTHER" id="PTHR18964:SF162">
    <property type="entry name" value="N-ACETYL-D-GLUCOSAMINE KINASE"/>
    <property type="match status" value="1"/>
</dbReference>
<dbReference type="SUPFAM" id="SSF53067">
    <property type="entry name" value="Actin-like ATPase domain"/>
    <property type="match status" value="1"/>
</dbReference>
<evidence type="ECO:0000256" key="8">
    <source>
        <dbReference type="ARBA" id="ARBA00022840"/>
    </source>
</evidence>
<evidence type="ECO:0000256" key="13">
    <source>
        <dbReference type="ARBA" id="ARBA00049065"/>
    </source>
</evidence>
<reference evidence="14 15" key="1">
    <citation type="journal article" date="2017" name="Int. J. Syst. Evol. Microbiol.">
        <title>Rouxiella badensis sp. nov. and Rouxiella silvae sp. nov. isolated from peat bog soil in Germany and emendation of the genus description.</title>
        <authorList>
            <person name="Le Fleche-Mateos A."/>
            <person name="Kugler J.H."/>
            <person name="Hansen S.H."/>
            <person name="Syldatk C."/>
            <person name="Hausmann R."/>
            <person name="Lomprez F."/>
            <person name="Vandenbogaert M."/>
            <person name="Manuguerra J.C."/>
            <person name="Grimont P.A."/>
        </authorList>
    </citation>
    <scope>NUCLEOTIDE SEQUENCE [LARGE SCALE GENOMIC DNA]</scope>
    <source>
        <strain evidence="14 15">DSM 100043</strain>
    </source>
</reference>
<dbReference type="GO" id="GO:0046872">
    <property type="term" value="F:metal ion binding"/>
    <property type="evidence" value="ECO:0007669"/>
    <property type="project" value="UniProtKB-KW"/>
</dbReference>
<dbReference type="AlphaFoldDB" id="A0A1X0WG19"/>
<keyword evidence="7" id="KW-0862">Zinc</keyword>
<evidence type="ECO:0000256" key="4">
    <source>
        <dbReference type="ARBA" id="ARBA00022723"/>
    </source>
</evidence>
<proteinExistence type="inferred from homology"/>
<evidence type="ECO:0000256" key="3">
    <source>
        <dbReference type="ARBA" id="ARBA00022679"/>
    </source>
</evidence>
<keyword evidence="3" id="KW-0808">Transferase</keyword>
<dbReference type="GO" id="GO:0045127">
    <property type="term" value="F:N-acetylglucosamine kinase activity"/>
    <property type="evidence" value="ECO:0007669"/>
    <property type="project" value="UniProtKB-EC"/>
</dbReference>
<comment type="catalytic activity">
    <reaction evidence="13">
        <text>N-acetyl-D-glucosamine + ATP = N-acetyl-D-glucosamine 6-phosphate + ADP + H(+)</text>
        <dbReference type="Rhea" id="RHEA:17417"/>
        <dbReference type="ChEBI" id="CHEBI:15378"/>
        <dbReference type="ChEBI" id="CHEBI:30616"/>
        <dbReference type="ChEBI" id="CHEBI:57513"/>
        <dbReference type="ChEBI" id="CHEBI:456216"/>
        <dbReference type="ChEBI" id="CHEBI:506227"/>
        <dbReference type="EC" id="2.7.1.59"/>
    </reaction>
</comment>
<evidence type="ECO:0000256" key="9">
    <source>
        <dbReference type="ARBA" id="ARBA00023277"/>
    </source>
</evidence>
<dbReference type="Proteomes" id="UP000192536">
    <property type="component" value="Unassembled WGS sequence"/>
</dbReference>
<keyword evidence="15" id="KW-1185">Reference proteome</keyword>
<sequence>MMVNTGTAVFCADIGGSFIKFGLSRQQGEVTVLAKVATPTQSWDEFVLAMQMLLNEHGAEVAADAPLAISTAGLVSPQSGEVMATNIPSFAGHNLAAELTQILKRKVSVANDADCFALAEAHVGEGLGLPIVVGIILGTGVGGGLVFNGQLVRGHGGVTGEWGHGAITRTELLLDNKLVRVPRLLCGCGQSGCLDMLGGARGIERLHFELHQQTLTSHQIIEGWQAGSFQAVQTLNAWLALVSEPLTLMVNILGATRVVVGGGLASVIPLIAALDQRVRESTLHKYPQPLVVPGKFVNQGGLVGASVLGRQR</sequence>
<evidence type="ECO:0000256" key="7">
    <source>
        <dbReference type="ARBA" id="ARBA00022833"/>
    </source>
</evidence>
<dbReference type="EMBL" id="MRWE01000013">
    <property type="protein sequence ID" value="ORJ25737.1"/>
    <property type="molecule type" value="Genomic_DNA"/>
</dbReference>
<dbReference type="PROSITE" id="PS01125">
    <property type="entry name" value="ROK"/>
    <property type="match status" value="1"/>
</dbReference>
<dbReference type="InterPro" id="IPR049874">
    <property type="entry name" value="ROK_cs"/>
</dbReference>
<dbReference type="Gene3D" id="3.30.420.40">
    <property type="match status" value="2"/>
</dbReference>
<evidence type="ECO:0000313" key="14">
    <source>
        <dbReference type="EMBL" id="ORJ25737.1"/>
    </source>
</evidence>
<accession>A0A1X0WG19</accession>
<dbReference type="STRING" id="1646377.BS640_09965"/>
<evidence type="ECO:0000256" key="11">
    <source>
        <dbReference type="ARBA" id="ARBA00037880"/>
    </source>
</evidence>
<evidence type="ECO:0000256" key="5">
    <source>
        <dbReference type="ARBA" id="ARBA00022741"/>
    </source>
</evidence>
<organism evidence="14 15">
    <name type="scientific">Rouxiella badensis</name>
    <dbReference type="NCBI Taxonomy" id="1646377"/>
    <lineage>
        <taxon>Bacteria</taxon>
        <taxon>Pseudomonadati</taxon>
        <taxon>Pseudomonadota</taxon>
        <taxon>Gammaproteobacteria</taxon>
        <taxon>Enterobacterales</taxon>
        <taxon>Yersiniaceae</taxon>
        <taxon>Rouxiella</taxon>
    </lineage>
</organism>
<evidence type="ECO:0000256" key="1">
    <source>
        <dbReference type="ARBA" id="ARBA00012122"/>
    </source>
</evidence>
<evidence type="ECO:0000256" key="12">
    <source>
        <dbReference type="ARBA" id="ARBA00038116"/>
    </source>
</evidence>